<proteinExistence type="predicted"/>
<protein>
    <submittedName>
        <fullName evidence="1">Uncharacterized protein</fullName>
    </submittedName>
</protein>
<dbReference type="AlphaFoldDB" id="A0A7G9Z6N6"/>
<accession>A0A7G9Z6N6</accession>
<reference evidence="1" key="1">
    <citation type="submission" date="2020-06" db="EMBL/GenBank/DDBJ databases">
        <title>Unique genomic features of the anaerobic methanotrophic archaea.</title>
        <authorList>
            <person name="Chadwick G.L."/>
            <person name="Skennerton C.T."/>
            <person name="Laso-Perez R."/>
            <person name="Leu A.O."/>
            <person name="Speth D.R."/>
            <person name="Yu H."/>
            <person name="Morgan-Lang C."/>
            <person name="Hatzenpichler R."/>
            <person name="Goudeau D."/>
            <person name="Malmstrom R."/>
            <person name="Brazelton W.J."/>
            <person name="Woyke T."/>
            <person name="Hallam S.J."/>
            <person name="Tyson G.W."/>
            <person name="Wegener G."/>
            <person name="Boetius A."/>
            <person name="Orphan V."/>
        </authorList>
    </citation>
    <scope>NUCLEOTIDE SEQUENCE</scope>
</reference>
<gene>
    <name evidence="1" type="ORF">JGNPCJAK_00024</name>
</gene>
<name>A0A7G9Z6N6_9EURY</name>
<dbReference type="EMBL" id="MT631633">
    <property type="protein sequence ID" value="QNO55920.1"/>
    <property type="molecule type" value="Genomic_DNA"/>
</dbReference>
<sequence length="47" mass="5855">MNKKCLRNSKRNDIRTLHYIKAFPKEKLFIRYLQKSRYFNKGKEFSD</sequence>
<evidence type="ECO:0000313" key="1">
    <source>
        <dbReference type="EMBL" id="QNO55920.1"/>
    </source>
</evidence>
<organism evidence="1">
    <name type="scientific">Candidatus Methanophaga sp. ANME-1 ERB7</name>
    <dbReference type="NCBI Taxonomy" id="2759913"/>
    <lineage>
        <taxon>Archaea</taxon>
        <taxon>Methanobacteriati</taxon>
        <taxon>Methanobacteriota</taxon>
        <taxon>Stenosarchaea group</taxon>
        <taxon>Methanomicrobia</taxon>
        <taxon>Candidatus Methanophagales</taxon>
        <taxon>Candidatus Methanophagaceae</taxon>
        <taxon>Candidatus Methanophaga</taxon>
    </lineage>
</organism>